<name>X1BFX9_9ZZZZ</name>
<dbReference type="InterPro" id="IPR006675">
    <property type="entry name" value="HDIG_dom"/>
</dbReference>
<dbReference type="AlphaFoldDB" id="X1BFX9"/>
<accession>X1BFX9</accession>
<feature type="domain" description="HD" evidence="1">
    <location>
        <begin position="3"/>
        <end position="43"/>
    </location>
</feature>
<comment type="caution">
    <text evidence="2">The sequence shown here is derived from an EMBL/GenBank/DDBJ whole genome shotgun (WGS) entry which is preliminary data.</text>
</comment>
<sequence>QNVLKHSTEVAHLAGIIAAEIKTDVNAAKKAGLLHDIGYSYYV</sequence>
<dbReference type="SUPFAM" id="SSF109604">
    <property type="entry name" value="HD-domain/PDEase-like"/>
    <property type="match status" value="1"/>
</dbReference>
<evidence type="ECO:0000313" key="2">
    <source>
        <dbReference type="EMBL" id="GAG82988.1"/>
    </source>
</evidence>
<reference evidence="2" key="1">
    <citation type="journal article" date="2014" name="Front. Microbiol.">
        <title>High frequency of phylogenetically diverse reductive dehalogenase-homologous genes in deep subseafloor sedimentary metagenomes.</title>
        <authorList>
            <person name="Kawai M."/>
            <person name="Futagami T."/>
            <person name="Toyoda A."/>
            <person name="Takaki Y."/>
            <person name="Nishi S."/>
            <person name="Hori S."/>
            <person name="Arai W."/>
            <person name="Tsubouchi T."/>
            <person name="Morono Y."/>
            <person name="Uchiyama I."/>
            <person name="Ito T."/>
            <person name="Fujiyama A."/>
            <person name="Inagaki F."/>
            <person name="Takami H."/>
        </authorList>
    </citation>
    <scope>NUCLEOTIDE SEQUENCE</scope>
    <source>
        <strain evidence="2">Expedition CK06-06</strain>
    </source>
</reference>
<dbReference type="Gene3D" id="1.10.3210.10">
    <property type="entry name" value="Hypothetical protein af1432"/>
    <property type="match status" value="1"/>
</dbReference>
<feature type="non-terminal residue" evidence="2">
    <location>
        <position position="1"/>
    </location>
</feature>
<organism evidence="2">
    <name type="scientific">marine sediment metagenome</name>
    <dbReference type="NCBI Taxonomy" id="412755"/>
    <lineage>
        <taxon>unclassified sequences</taxon>
        <taxon>metagenomes</taxon>
        <taxon>ecological metagenomes</taxon>
    </lineage>
</organism>
<dbReference type="CDD" id="cd00077">
    <property type="entry name" value="HDc"/>
    <property type="match status" value="1"/>
</dbReference>
<protein>
    <recommendedName>
        <fullName evidence="1">HD domain-containing protein</fullName>
    </recommendedName>
</protein>
<dbReference type="NCBIfam" id="TIGR00277">
    <property type="entry name" value="HDIG"/>
    <property type="match status" value="1"/>
</dbReference>
<dbReference type="PROSITE" id="PS51831">
    <property type="entry name" value="HD"/>
    <property type="match status" value="1"/>
</dbReference>
<dbReference type="InterPro" id="IPR006674">
    <property type="entry name" value="HD_domain"/>
</dbReference>
<evidence type="ECO:0000259" key="1">
    <source>
        <dbReference type="PROSITE" id="PS51831"/>
    </source>
</evidence>
<dbReference type="EMBL" id="BART01013942">
    <property type="protein sequence ID" value="GAG82988.1"/>
    <property type="molecule type" value="Genomic_DNA"/>
</dbReference>
<proteinExistence type="predicted"/>
<dbReference type="Pfam" id="PF01966">
    <property type="entry name" value="HD"/>
    <property type="match status" value="1"/>
</dbReference>
<dbReference type="InterPro" id="IPR003607">
    <property type="entry name" value="HD/PDEase_dom"/>
</dbReference>
<gene>
    <name evidence="2" type="ORF">S01H4_28181</name>
</gene>